<dbReference type="EMBL" id="CAMXCT010005602">
    <property type="protein sequence ID" value="CAI4012811.1"/>
    <property type="molecule type" value="Genomic_DNA"/>
</dbReference>
<feature type="region of interest" description="Disordered" evidence="2">
    <location>
        <begin position="337"/>
        <end position="356"/>
    </location>
</feature>
<gene>
    <name evidence="4" type="ORF">C1SCF055_LOCUS37838</name>
</gene>
<reference evidence="5 6" key="2">
    <citation type="submission" date="2024-05" db="EMBL/GenBank/DDBJ databases">
        <authorList>
            <person name="Chen Y."/>
            <person name="Shah S."/>
            <person name="Dougan E. K."/>
            <person name="Thang M."/>
            <person name="Chan C."/>
        </authorList>
    </citation>
    <scope>NUCLEOTIDE SEQUENCE [LARGE SCALE GENOMIC DNA]</scope>
</reference>
<dbReference type="EMBL" id="CAMXCT020005602">
    <property type="protein sequence ID" value="CAL1166186.1"/>
    <property type="molecule type" value="Genomic_DNA"/>
</dbReference>
<evidence type="ECO:0000259" key="3">
    <source>
        <dbReference type="PROSITE" id="PS50158"/>
    </source>
</evidence>
<dbReference type="SUPFAM" id="SSF57756">
    <property type="entry name" value="Retrovirus zinc finger-like domains"/>
    <property type="match status" value="1"/>
</dbReference>
<dbReference type="Gene3D" id="4.10.60.10">
    <property type="entry name" value="Zinc finger, CCHC-type"/>
    <property type="match status" value="1"/>
</dbReference>
<keyword evidence="1" id="KW-0863">Zinc-finger</keyword>
<evidence type="ECO:0000313" key="4">
    <source>
        <dbReference type="EMBL" id="CAI4012811.1"/>
    </source>
</evidence>
<evidence type="ECO:0000313" key="5">
    <source>
        <dbReference type="EMBL" id="CAL4800123.1"/>
    </source>
</evidence>
<comment type="caution">
    <text evidence="4">The sequence shown here is derived from an EMBL/GenBank/DDBJ whole genome shotgun (WGS) entry which is preliminary data.</text>
</comment>
<reference evidence="4" key="1">
    <citation type="submission" date="2022-10" db="EMBL/GenBank/DDBJ databases">
        <authorList>
            <person name="Chen Y."/>
            <person name="Dougan E. K."/>
            <person name="Chan C."/>
            <person name="Rhodes N."/>
            <person name="Thang M."/>
        </authorList>
    </citation>
    <scope>NUCLEOTIDE SEQUENCE</scope>
</reference>
<feature type="region of interest" description="Disordered" evidence="2">
    <location>
        <begin position="1"/>
        <end position="94"/>
    </location>
</feature>
<dbReference type="OrthoDB" id="448953at2759"/>
<dbReference type="PROSITE" id="PS50158">
    <property type="entry name" value="ZF_CCHC"/>
    <property type="match status" value="1"/>
</dbReference>
<dbReference type="InterPro" id="IPR036875">
    <property type="entry name" value="Znf_CCHC_sf"/>
</dbReference>
<evidence type="ECO:0000256" key="1">
    <source>
        <dbReference type="PROSITE-ProRule" id="PRU00047"/>
    </source>
</evidence>
<keyword evidence="1" id="KW-0479">Metal-binding</keyword>
<evidence type="ECO:0000313" key="6">
    <source>
        <dbReference type="Proteomes" id="UP001152797"/>
    </source>
</evidence>
<sequence>MATGNPPAVPPSDGDNEPLEESGGERRQPGRPAASAGMTEEDMVAFRRFQRFLRMEQGPNPSPRRGRRGRDEDDDDDGYGDKGQAGPPPSWDGSSSFEDFLIRARLWLATTKAKGKARGPLLLKALSGTPFETFKHLAKDAAWLADANNANTLLETMDKPEYYGDDQQEHMLTALSRITYHVKRQKNEPWRDFFARWEGAMRKVNQHRINLPLDYEGFLMINGLQLSETDTKALLNFTRGCIKPSSIKDWLRKNETRLAASELGAEKAKVNKVYFAEDVLEKDPYDETGDEVDQEIEILENYLTDLQDGEEIAEHDVLEEEDAAEILAMMLKQKKTYKESSREKKEKELSRGYGMPGKGGKGFGKGLGKGRSFIQPGQYKVSIEEIKRRTKCNNCGTLGHWKRECPLPPKSSNAKVNDTHLLESFEEMEEAVFLGMLEHHRAEGDLSEPEVEMWPQFLAVWDRKELFFDQQFLKIPLVIKHLF</sequence>
<dbReference type="Pfam" id="PF00098">
    <property type="entry name" value="zf-CCHC"/>
    <property type="match status" value="1"/>
</dbReference>
<organism evidence="4">
    <name type="scientific">Cladocopium goreaui</name>
    <dbReference type="NCBI Taxonomy" id="2562237"/>
    <lineage>
        <taxon>Eukaryota</taxon>
        <taxon>Sar</taxon>
        <taxon>Alveolata</taxon>
        <taxon>Dinophyceae</taxon>
        <taxon>Suessiales</taxon>
        <taxon>Symbiodiniaceae</taxon>
        <taxon>Cladocopium</taxon>
    </lineage>
</organism>
<name>A0A9P1DNP5_9DINO</name>
<keyword evidence="6" id="KW-1185">Reference proteome</keyword>
<accession>A0A9P1DNP5</accession>
<feature type="domain" description="CCHC-type" evidence="3">
    <location>
        <begin position="391"/>
        <end position="406"/>
    </location>
</feature>
<dbReference type="Proteomes" id="UP001152797">
    <property type="component" value="Unassembled WGS sequence"/>
</dbReference>
<dbReference type="InterPro" id="IPR001878">
    <property type="entry name" value="Znf_CCHC"/>
</dbReference>
<dbReference type="AlphaFoldDB" id="A0A9P1DNP5"/>
<keyword evidence="1" id="KW-0862">Zinc</keyword>
<proteinExistence type="predicted"/>
<feature type="compositionally biased region" description="Basic and acidic residues" evidence="2">
    <location>
        <begin position="337"/>
        <end position="350"/>
    </location>
</feature>
<dbReference type="EMBL" id="CAMXCT030005602">
    <property type="protein sequence ID" value="CAL4800123.1"/>
    <property type="molecule type" value="Genomic_DNA"/>
</dbReference>
<dbReference type="GO" id="GO:0008270">
    <property type="term" value="F:zinc ion binding"/>
    <property type="evidence" value="ECO:0007669"/>
    <property type="project" value="UniProtKB-KW"/>
</dbReference>
<dbReference type="GO" id="GO:0003676">
    <property type="term" value="F:nucleic acid binding"/>
    <property type="evidence" value="ECO:0007669"/>
    <property type="project" value="InterPro"/>
</dbReference>
<evidence type="ECO:0000256" key="2">
    <source>
        <dbReference type="SAM" id="MobiDB-lite"/>
    </source>
</evidence>
<protein>
    <recommendedName>
        <fullName evidence="3">CCHC-type domain-containing protein</fullName>
    </recommendedName>
</protein>
<dbReference type="SMART" id="SM00343">
    <property type="entry name" value="ZnF_C2HC"/>
    <property type="match status" value="1"/>
</dbReference>